<sequence precursor="true">MALKKTIRYAGVVAGAAALTLAFAGCTPNSGNPSSSGAAQADKTVIDQFLLAPSDATVFTAKTASSAVTGPISGGQVYLPYTDVLPLPDGPVGDPSKTYTVCFSQALTGSTWAVEQQESAQIEAARHPNVKVLYYNTNNDPLKQVADVDSCLAQKVDAVVIWPHSVEPLTPEIEKVKAAGTVVVGMERTVATRDYDSWVYLDNAQATRDLAKAVGEKLGGQGTVVEVDGAIGSSPQILRRAGFVDALKELYPNITVEFTAPTDYSRGQGYKVTLDYLQANPDKKIDAFYSEYTETGFGVAQALKDYNKSDIPQYSIVDGQAAVQGVLDGTFEAVAPWNPLHGDVGLRAALYHLVGKDVPQNILLQQPPLITKENAQEQLQQTWPG</sequence>
<evidence type="ECO:0000256" key="3">
    <source>
        <dbReference type="ARBA" id="ARBA00022729"/>
    </source>
</evidence>
<gene>
    <name evidence="6" type="ORF">PA27867_3979</name>
</gene>
<dbReference type="InterPro" id="IPR028082">
    <property type="entry name" value="Peripla_BP_I"/>
</dbReference>
<dbReference type="GO" id="GO:0030246">
    <property type="term" value="F:carbohydrate binding"/>
    <property type="evidence" value="ECO:0007669"/>
    <property type="project" value="UniProtKB-ARBA"/>
</dbReference>
<keyword evidence="7" id="KW-1185">Reference proteome</keyword>
<dbReference type="SUPFAM" id="SSF53822">
    <property type="entry name" value="Periplasmic binding protein-like I"/>
    <property type="match status" value="1"/>
</dbReference>
<keyword evidence="6" id="KW-0614">Plasmid</keyword>
<geneLocation type="plasmid" evidence="7">
    <name>pp27867_2</name>
</geneLocation>
<dbReference type="GO" id="GO:0030313">
    <property type="term" value="C:cell envelope"/>
    <property type="evidence" value="ECO:0007669"/>
    <property type="project" value="UniProtKB-SubCell"/>
</dbReference>
<protein>
    <recommendedName>
        <fullName evidence="5">Periplasmic binding protein domain-containing protein</fullName>
    </recommendedName>
</protein>
<dbReference type="EMBL" id="CP016284">
    <property type="protein sequence ID" value="ANP74885.1"/>
    <property type="molecule type" value="Genomic_DNA"/>
</dbReference>
<feature type="domain" description="Periplasmic binding protein" evidence="5">
    <location>
        <begin position="104"/>
        <end position="356"/>
    </location>
</feature>
<reference evidence="6 7" key="1">
    <citation type="submission" date="2016-06" db="EMBL/GenBank/DDBJ databases">
        <title>Genome sequencing of Cryobacterium arcticum PAMC 27867.</title>
        <authorList>
            <person name="Lee J."/>
            <person name="Kim O.-S."/>
        </authorList>
    </citation>
    <scope>NUCLEOTIDE SEQUENCE [LARGE SCALE GENOMIC DNA]</scope>
    <source>
        <strain evidence="6 7">PAMC 27867</strain>
        <plasmid evidence="7">pp27867_2</plasmid>
    </source>
</reference>
<comment type="subcellular location">
    <subcellularLocation>
        <location evidence="1">Cell envelope</location>
    </subcellularLocation>
</comment>
<evidence type="ECO:0000256" key="1">
    <source>
        <dbReference type="ARBA" id="ARBA00004196"/>
    </source>
</evidence>
<keyword evidence="3 4" id="KW-0732">Signal</keyword>
<dbReference type="InterPro" id="IPR025997">
    <property type="entry name" value="SBP_2_dom"/>
</dbReference>
<evidence type="ECO:0000259" key="5">
    <source>
        <dbReference type="Pfam" id="PF13407"/>
    </source>
</evidence>
<evidence type="ECO:0000256" key="4">
    <source>
        <dbReference type="SAM" id="SignalP"/>
    </source>
</evidence>
<dbReference type="Gene3D" id="3.40.50.2300">
    <property type="match status" value="2"/>
</dbReference>
<feature type="chain" id="PRO_5038398017" description="Periplasmic binding protein domain-containing protein" evidence="4">
    <location>
        <begin position="25"/>
        <end position="385"/>
    </location>
</feature>
<name>A0A1B1BQP4_9MICO</name>
<dbReference type="PANTHER" id="PTHR46847">
    <property type="entry name" value="D-ALLOSE-BINDING PERIPLASMIC PROTEIN-RELATED"/>
    <property type="match status" value="1"/>
</dbReference>
<dbReference type="Pfam" id="PF13407">
    <property type="entry name" value="Peripla_BP_4"/>
    <property type="match status" value="1"/>
</dbReference>
<comment type="similarity">
    <text evidence="2">Belongs to the bacterial solute-binding protein 2 family.</text>
</comment>
<dbReference type="KEGG" id="cart:PA27867_3979"/>
<dbReference type="AlphaFoldDB" id="A0A1B1BQP4"/>
<organism evidence="6 7">
    <name type="scientific">Cryobacterium arcticum</name>
    <dbReference type="NCBI Taxonomy" id="670052"/>
    <lineage>
        <taxon>Bacteria</taxon>
        <taxon>Bacillati</taxon>
        <taxon>Actinomycetota</taxon>
        <taxon>Actinomycetes</taxon>
        <taxon>Micrococcales</taxon>
        <taxon>Microbacteriaceae</taxon>
        <taxon>Cryobacterium</taxon>
    </lineage>
</organism>
<evidence type="ECO:0000256" key="2">
    <source>
        <dbReference type="ARBA" id="ARBA00007639"/>
    </source>
</evidence>
<dbReference type="Proteomes" id="UP000092582">
    <property type="component" value="Plasmid pP27867_2"/>
</dbReference>
<dbReference type="PANTHER" id="PTHR46847:SF1">
    <property type="entry name" value="D-ALLOSE-BINDING PERIPLASMIC PROTEIN-RELATED"/>
    <property type="match status" value="1"/>
</dbReference>
<dbReference type="OrthoDB" id="9800520at2"/>
<proteinExistence type="inferred from homology"/>
<accession>A0A1B1BQP4</accession>
<evidence type="ECO:0000313" key="7">
    <source>
        <dbReference type="Proteomes" id="UP000092582"/>
    </source>
</evidence>
<feature type="signal peptide" evidence="4">
    <location>
        <begin position="1"/>
        <end position="24"/>
    </location>
</feature>
<dbReference type="RefSeq" id="WP_066600743.1">
    <property type="nucleotide sequence ID" value="NZ_CP016284.1"/>
</dbReference>
<dbReference type="PROSITE" id="PS51257">
    <property type="entry name" value="PROKAR_LIPOPROTEIN"/>
    <property type="match status" value="1"/>
</dbReference>
<evidence type="ECO:0000313" key="6">
    <source>
        <dbReference type="EMBL" id="ANP74885.1"/>
    </source>
</evidence>